<dbReference type="PANTHER" id="PTHR30400">
    <property type="entry name" value="MONOFUNCTIONAL BIOSYNTHETIC PEPTIDOGLYCAN TRANSGLYCOSYLASE"/>
    <property type="match status" value="1"/>
</dbReference>
<dbReference type="GO" id="GO:0008955">
    <property type="term" value="F:peptidoglycan glycosyltransferase activity"/>
    <property type="evidence" value="ECO:0007669"/>
    <property type="project" value="UniProtKB-UniRule"/>
</dbReference>
<evidence type="ECO:0000256" key="11">
    <source>
        <dbReference type="HAMAP-Rule" id="MF_00766"/>
    </source>
</evidence>
<evidence type="ECO:0000256" key="8">
    <source>
        <dbReference type="ARBA" id="ARBA00022989"/>
    </source>
</evidence>
<keyword evidence="5 11" id="KW-0812">Transmembrane</keyword>
<evidence type="ECO:0000256" key="10">
    <source>
        <dbReference type="ARBA" id="ARBA00023316"/>
    </source>
</evidence>
<dbReference type="GO" id="GO:0009274">
    <property type="term" value="C:peptidoglycan-based cell wall"/>
    <property type="evidence" value="ECO:0007669"/>
    <property type="project" value="InterPro"/>
</dbReference>
<keyword evidence="9 11" id="KW-0472">Membrane</keyword>
<keyword evidence="3 11" id="KW-0328">Glycosyltransferase</keyword>
<proteinExistence type="inferred from homology"/>
<evidence type="ECO:0000256" key="9">
    <source>
        <dbReference type="ARBA" id="ARBA00023136"/>
    </source>
</evidence>
<dbReference type="Proteomes" id="UP000323671">
    <property type="component" value="Chromosome"/>
</dbReference>
<dbReference type="Gene3D" id="1.10.3810.10">
    <property type="entry name" value="Biosynthetic peptidoglycan transglycosylase-like"/>
    <property type="match status" value="1"/>
</dbReference>
<evidence type="ECO:0000256" key="6">
    <source>
        <dbReference type="ARBA" id="ARBA00022960"/>
    </source>
</evidence>
<name>A0A5C1EC41_9RHOO</name>
<dbReference type="GO" id="GO:0009252">
    <property type="term" value="P:peptidoglycan biosynthetic process"/>
    <property type="evidence" value="ECO:0007669"/>
    <property type="project" value="UniProtKB-UniRule"/>
</dbReference>
<dbReference type="EC" id="2.4.99.28" evidence="11"/>
<dbReference type="InterPro" id="IPR023346">
    <property type="entry name" value="Lysozyme-like_dom_sf"/>
</dbReference>
<feature type="domain" description="Glycosyl transferase family 51" evidence="12">
    <location>
        <begin position="58"/>
        <end position="220"/>
    </location>
</feature>
<evidence type="ECO:0000313" key="13">
    <source>
        <dbReference type="EMBL" id="QEL66304.1"/>
    </source>
</evidence>
<dbReference type="EMBL" id="CP022579">
    <property type="protein sequence ID" value="QEL66304.1"/>
    <property type="molecule type" value="Genomic_DNA"/>
</dbReference>
<dbReference type="PANTHER" id="PTHR30400:SF0">
    <property type="entry name" value="BIOSYNTHETIC PEPTIDOGLYCAN TRANSGLYCOSYLASE"/>
    <property type="match status" value="1"/>
</dbReference>
<dbReference type="InterPro" id="IPR011812">
    <property type="entry name" value="Pep_trsgly"/>
</dbReference>
<comment type="subcellular location">
    <subcellularLocation>
        <location evidence="11">Cell inner membrane</location>
        <topology evidence="11">Single-pass membrane protein</topology>
    </subcellularLocation>
</comment>
<gene>
    <name evidence="11 13" type="primary">mtgA</name>
    <name evidence="13" type="ORF">OTERR_28280</name>
</gene>
<evidence type="ECO:0000256" key="7">
    <source>
        <dbReference type="ARBA" id="ARBA00022984"/>
    </source>
</evidence>
<dbReference type="GO" id="GO:0008360">
    <property type="term" value="P:regulation of cell shape"/>
    <property type="evidence" value="ECO:0007669"/>
    <property type="project" value="UniProtKB-KW"/>
</dbReference>
<evidence type="ECO:0000256" key="2">
    <source>
        <dbReference type="ARBA" id="ARBA00022519"/>
    </source>
</evidence>
<comment type="catalytic activity">
    <reaction evidence="11">
        <text>[GlcNAc-(1-&gt;4)-Mur2Ac(oyl-L-Ala-gamma-D-Glu-L-Lys-D-Ala-D-Ala)](n)-di-trans,octa-cis-undecaprenyl diphosphate + beta-D-GlcNAc-(1-&gt;4)-Mur2Ac(oyl-L-Ala-gamma-D-Glu-L-Lys-D-Ala-D-Ala)-di-trans,octa-cis-undecaprenyl diphosphate = [GlcNAc-(1-&gt;4)-Mur2Ac(oyl-L-Ala-gamma-D-Glu-L-Lys-D-Ala-D-Ala)](n+1)-di-trans,octa-cis-undecaprenyl diphosphate + di-trans,octa-cis-undecaprenyl diphosphate + H(+)</text>
        <dbReference type="Rhea" id="RHEA:23708"/>
        <dbReference type="Rhea" id="RHEA-COMP:9602"/>
        <dbReference type="Rhea" id="RHEA-COMP:9603"/>
        <dbReference type="ChEBI" id="CHEBI:15378"/>
        <dbReference type="ChEBI" id="CHEBI:58405"/>
        <dbReference type="ChEBI" id="CHEBI:60033"/>
        <dbReference type="ChEBI" id="CHEBI:78435"/>
        <dbReference type="EC" id="2.4.99.28"/>
    </reaction>
</comment>
<dbReference type="GO" id="GO:0005886">
    <property type="term" value="C:plasma membrane"/>
    <property type="evidence" value="ECO:0007669"/>
    <property type="project" value="UniProtKB-SubCell"/>
</dbReference>
<keyword evidence="2 11" id="KW-0997">Cell inner membrane</keyword>
<dbReference type="NCBIfam" id="TIGR02070">
    <property type="entry name" value="mono_pep_trsgly"/>
    <property type="match status" value="1"/>
</dbReference>
<organism evidence="13 14">
    <name type="scientific">Oryzomicrobium terrae</name>
    <dbReference type="NCBI Taxonomy" id="1735038"/>
    <lineage>
        <taxon>Bacteria</taxon>
        <taxon>Pseudomonadati</taxon>
        <taxon>Pseudomonadota</taxon>
        <taxon>Betaproteobacteria</taxon>
        <taxon>Rhodocyclales</taxon>
        <taxon>Rhodocyclaceae</taxon>
        <taxon>Oryzomicrobium</taxon>
    </lineage>
</organism>
<protein>
    <recommendedName>
        <fullName evidence="11">Biosynthetic peptidoglycan transglycosylase</fullName>
        <ecNumber evidence="11">2.4.99.28</ecNumber>
    </recommendedName>
    <alternativeName>
        <fullName evidence="11">Glycan polymerase</fullName>
    </alternativeName>
    <alternativeName>
        <fullName evidence="11">Peptidoglycan glycosyltransferase MtgA</fullName>
        <shortName evidence="11">PGT</shortName>
    </alternativeName>
</protein>
<dbReference type="KEGG" id="otr:OTERR_28280"/>
<dbReference type="SUPFAM" id="SSF53955">
    <property type="entry name" value="Lysozyme-like"/>
    <property type="match status" value="1"/>
</dbReference>
<evidence type="ECO:0000259" key="12">
    <source>
        <dbReference type="Pfam" id="PF00912"/>
    </source>
</evidence>
<dbReference type="GO" id="GO:0016763">
    <property type="term" value="F:pentosyltransferase activity"/>
    <property type="evidence" value="ECO:0007669"/>
    <property type="project" value="InterPro"/>
</dbReference>
<keyword evidence="4 11" id="KW-0808">Transferase</keyword>
<keyword evidence="6 11" id="KW-0133">Cell shape</keyword>
<evidence type="ECO:0000256" key="3">
    <source>
        <dbReference type="ARBA" id="ARBA00022676"/>
    </source>
</evidence>
<dbReference type="UniPathway" id="UPA00219"/>
<keyword evidence="10 11" id="KW-0961">Cell wall biogenesis/degradation</keyword>
<comment type="pathway">
    <text evidence="11">Cell wall biogenesis; peptidoglycan biosynthesis.</text>
</comment>
<feature type="transmembrane region" description="Helical" evidence="11">
    <location>
        <begin position="12"/>
        <end position="35"/>
    </location>
</feature>
<evidence type="ECO:0000256" key="4">
    <source>
        <dbReference type="ARBA" id="ARBA00022679"/>
    </source>
</evidence>
<evidence type="ECO:0000256" key="5">
    <source>
        <dbReference type="ARBA" id="ARBA00022692"/>
    </source>
</evidence>
<keyword evidence="8 11" id="KW-1133">Transmembrane helix</keyword>
<sequence length="231" mass="26300">MRVILRWLKRAVLAVIALVLGYQLWLFGWVLWWSWANPDMTRFMEIRLAELRLKDPKAQLKKQWVDYARISPNLKRAIIAAEDAKFVDHEGFDWEGIQKAIEKNQRRGKVVAGGSTISQQLAKNLFLSPAKTPWRKAEEAVITLMIEATWDKRRIFEVYLNVIEWGNGVFGAEAAARHYYGISAAQLGSDQAARLAGMVPNPRFYDRNRGAPGLGRKAAIIQVRMPAAEIP</sequence>
<evidence type="ECO:0000256" key="1">
    <source>
        <dbReference type="ARBA" id="ARBA00022475"/>
    </source>
</evidence>
<dbReference type="Pfam" id="PF00912">
    <property type="entry name" value="Transgly"/>
    <property type="match status" value="1"/>
</dbReference>
<accession>A0A5C1EC41</accession>
<reference evidence="13 14" key="1">
    <citation type="submission" date="2017-07" db="EMBL/GenBank/DDBJ databases">
        <title>Complete genome sequence of Oryzomicrobium terrae TPP412.</title>
        <authorList>
            <person name="Chiu L.-W."/>
            <person name="Lo K.-J."/>
            <person name="Tsai Y.-M."/>
            <person name="Lin S.-S."/>
            <person name="Kuo C.-H."/>
            <person name="Liu C.-T."/>
        </authorList>
    </citation>
    <scope>NUCLEOTIDE SEQUENCE [LARGE SCALE GENOMIC DNA]</scope>
    <source>
        <strain evidence="13 14">TPP412</strain>
    </source>
</reference>
<evidence type="ECO:0000313" key="14">
    <source>
        <dbReference type="Proteomes" id="UP000323671"/>
    </source>
</evidence>
<keyword evidence="14" id="KW-1185">Reference proteome</keyword>
<dbReference type="AlphaFoldDB" id="A0A5C1EC41"/>
<keyword evidence="1 11" id="KW-1003">Cell membrane</keyword>
<keyword evidence="7 11" id="KW-0573">Peptidoglycan synthesis</keyword>
<dbReference type="InterPro" id="IPR036950">
    <property type="entry name" value="PBP_transglycosylase"/>
</dbReference>
<comment type="similarity">
    <text evidence="11">Belongs to the glycosyltransferase 51 family.</text>
</comment>
<dbReference type="HAMAP" id="MF_00766">
    <property type="entry name" value="PGT_MtgA"/>
    <property type="match status" value="1"/>
</dbReference>
<dbReference type="RefSeq" id="WP_149426189.1">
    <property type="nucleotide sequence ID" value="NZ_CP022579.1"/>
</dbReference>
<dbReference type="GO" id="GO:0071555">
    <property type="term" value="P:cell wall organization"/>
    <property type="evidence" value="ECO:0007669"/>
    <property type="project" value="UniProtKB-KW"/>
</dbReference>
<dbReference type="InterPro" id="IPR001264">
    <property type="entry name" value="Glyco_trans_51"/>
</dbReference>
<comment type="function">
    <text evidence="11">Peptidoglycan polymerase that catalyzes glycan chain elongation from lipid-linked precursors.</text>
</comment>